<comment type="caution">
    <text evidence="1">The sequence shown here is derived from an EMBL/GenBank/DDBJ whole genome shotgun (WGS) entry which is preliminary data.</text>
</comment>
<name>A0A4Q4ISX1_9SPHN</name>
<sequence>MAETRWTGLPQEREPQKIAELNDWLRANLVNPGHNRVVMTAGIAALIGDTNLFLGFHRQAELLRIVRDYNDFSPANDPHREHDMGVFEFEGTRCFWKIDYYDQTMSGGAENPADAFACVRVLTILRADEW</sequence>
<accession>A0A4Q4ISX1</accession>
<organism evidence="1 2">
    <name type="scientific">Sphingobium indicum</name>
    <dbReference type="NCBI Taxonomy" id="332055"/>
    <lineage>
        <taxon>Bacteria</taxon>
        <taxon>Pseudomonadati</taxon>
        <taxon>Pseudomonadota</taxon>
        <taxon>Alphaproteobacteria</taxon>
        <taxon>Sphingomonadales</taxon>
        <taxon>Sphingomonadaceae</taxon>
        <taxon>Sphingobium</taxon>
    </lineage>
</organism>
<dbReference type="InterPro" id="IPR022243">
    <property type="entry name" value="DUF3768"/>
</dbReference>
<evidence type="ECO:0000313" key="2">
    <source>
        <dbReference type="Proteomes" id="UP000292734"/>
    </source>
</evidence>
<protein>
    <submittedName>
        <fullName evidence="1">DUF3768 domain-containing protein</fullName>
    </submittedName>
</protein>
<dbReference type="Proteomes" id="UP000292734">
    <property type="component" value="Unassembled WGS sequence"/>
</dbReference>
<dbReference type="RefSeq" id="WP_129965720.1">
    <property type="nucleotide sequence ID" value="NZ_JACBZE010000027.1"/>
</dbReference>
<dbReference type="AlphaFoldDB" id="A0A4Q4ISX1"/>
<evidence type="ECO:0000313" key="1">
    <source>
        <dbReference type="EMBL" id="RYL96462.1"/>
    </source>
</evidence>
<gene>
    <name evidence="1" type="ORF">EWH08_19790</name>
</gene>
<proteinExistence type="predicted"/>
<reference evidence="1 2" key="1">
    <citation type="submission" date="2019-02" db="EMBL/GenBank/DDBJ databases">
        <authorList>
            <person name="Feng G."/>
        </authorList>
    </citation>
    <scope>NUCLEOTIDE SEQUENCE [LARGE SCALE GENOMIC DNA]</scope>
    <source>
        <strain evidence="1 2">DSM 26779</strain>
    </source>
</reference>
<dbReference type="Pfam" id="PF12599">
    <property type="entry name" value="DUF3768"/>
    <property type="match status" value="1"/>
</dbReference>
<dbReference type="EMBL" id="SEOM01000024">
    <property type="protein sequence ID" value="RYL96462.1"/>
    <property type="molecule type" value="Genomic_DNA"/>
</dbReference>